<name>A0ABT1YEN8_9BACL</name>
<dbReference type="CDD" id="cd07067">
    <property type="entry name" value="HP_PGM_like"/>
    <property type="match status" value="1"/>
</dbReference>
<dbReference type="SMART" id="SM00855">
    <property type="entry name" value="PGAM"/>
    <property type="match status" value="1"/>
</dbReference>
<gene>
    <name evidence="1" type="ORF">NV381_05670</name>
</gene>
<evidence type="ECO:0000313" key="2">
    <source>
        <dbReference type="Proteomes" id="UP001300012"/>
    </source>
</evidence>
<proteinExistence type="predicted"/>
<protein>
    <submittedName>
        <fullName evidence="1">Histidine phosphatase family protein</fullName>
    </submittedName>
</protein>
<dbReference type="Pfam" id="PF00300">
    <property type="entry name" value="His_Phos_1"/>
    <property type="match status" value="1"/>
</dbReference>
<keyword evidence="2" id="KW-1185">Reference proteome</keyword>
<dbReference type="InterPro" id="IPR029033">
    <property type="entry name" value="His_PPase_superfam"/>
</dbReference>
<dbReference type="RefSeq" id="WP_258212299.1">
    <property type="nucleotide sequence ID" value="NZ_JANQBD010000003.1"/>
</dbReference>
<evidence type="ECO:0000313" key="1">
    <source>
        <dbReference type="EMBL" id="MCR8630688.1"/>
    </source>
</evidence>
<sequence>MTLYYLVRHGEPDWSLKDRRQLSSQRRDFVPLTERGIKQAEGLLSKEVELQTCELILSSPYTRSLQTAAVMNRTLGLPLQVEFDLHEWTPDNWQAQTVDEITDLWNDFMLHDGKYPVGETRLWETREDLLLRTKEVLSRYKEYSQIIVVCYGMVIASLLGTHSEEIDYCGIYKYEG</sequence>
<dbReference type="InterPro" id="IPR013078">
    <property type="entry name" value="His_Pase_superF_clade-1"/>
</dbReference>
<dbReference type="EMBL" id="JANQBD010000003">
    <property type="protein sequence ID" value="MCR8630688.1"/>
    <property type="molecule type" value="Genomic_DNA"/>
</dbReference>
<comment type="caution">
    <text evidence="1">The sequence shown here is derived from an EMBL/GenBank/DDBJ whole genome shotgun (WGS) entry which is preliminary data.</text>
</comment>
<reference evidence="1 2" key="1">
    <citation type="submission" date="2022-08" db="EMBL/GenBank/DDBJ databases">
        <title>Paenibacillus endoradicis sp. nov., Paenibacillus radicibacter sp. nov and Paenibacillus pararadicis sp. nov., three cold-adapted plant growth-promoting bacteria isolated from root of Larix gmelinii in Great Khingan.</title>
        <authorList>
            <person name="Xue H."/>
        </authorList>
    </citation>
    <scope>NUCLEOTIDE SEQUENCE [LARGE SCALE GENOMIC DNA]</scope>
    <source>
        <strain evidence="1 2">N5-1-1-5</strain>
    </source>
</reference>
<dbReference type="PANTHER" id="PTHR48100">
    <property type="entry name" value="BROAD-SPECIFICITY PHOSPHATASE YOR283W-RELATED"/>
    <property type="match status" value="1"/>
</dbReference>
<dbReference type="Proteomes" id="UP001300012">
    <property type="component" value="Unassembled WGS sequence"/>
</dbReference>
<dbReference type="Gene3D" id="3.40.50.1240">
    <property type="entry name" value="Phosphoglycerate mutase-like"/>
    <property type="match status" value="1"/>
</dbReference>
<dbReference type="PANTHER" id="PTHR48100:SF59">
    <property type="entry name" value="ADENOSYLCOBALAMIN_ALPHA-RIBAZOLE PHOSPHATASE"/>
    <property type="match status" value="1"/>
</dbReference>
<organism evidence="1 2">
    <name type="scientific">Paenibacillus radicis</name>
    <name type="common">ex Xue et al. 2023</name>
    <dbReference type="NCBI Taxonomy" id="2972489"/>
    <lineage>
        <taxon>Bacteria</taxon>
        <taxon>Bacillati</taxon>
        <taxon>Bacillota</taxon>
        <taxon>Bacilli</taxon>
        <taxon>Bacillales</taxon>
        <taxon>Paenibacillaceae</taxon>
        <taxon>Paenibacillus</taxon>
    </lineage>
</organism>
<accession>A0ABT1YEN8</accession>
<dbReference type="SUPFAM" id="SSF53254">
    <property type="entry name" value="Phosphoglycerate mutase-like"/>
    <property type="match status" value="1"/>
</dbReference>
<dbReference type="InterPro" id="IPR050275">
    <property type="entry name" value="PGM_Phosphatase"/>
</dbReference>